<sequence>MKNIADACGARPPKADFCSVFGSLQHCTNPELRFKHVIAVCFRSLEEALVCLRTLLPETTADSRLDQQASLLILVKTASSDSRLEVNWSRWKEGLDLTCVLPRIAVLVEASDPVVLRRKSAFFYQALRLSVELIETFGTH</sequence>
<evidence type="ECO:0000313" key="1">
    <source>
        <dbReference type="Proteomes" id="UP000515125"/>
    </source>
</evidence>
<organism evidence="1 2">
    <name type="scientific">Cyclospora cayetanensis</name>
    <dbReference type="NCBI Taxonomy" id="88456"/>
    <lineage>
        <taxon>Eukaryota</taxon>
        <taxon>Sar</taxon>
        <taxon>Alveolata</taxon>
        <taxon>Apicomplexa</taxon>
        <taxon>Conoidasida</taxon>
        <taxon>Coccidia</taxon>
        <taxon>Eucoccidiorida</taxon>
        <taxon>Eimeriorina</taxon>
        <taxon>Eimeriidae</taxon>
        <taxon>Cyclospora</taxon>
    </lineage>
</organism>
<dbReference type="Proteomes" id="UP000515125">
    <property type="component" value="Unplaced"/>
</dbReference>
<dbReference type="AlphaFoldDB" id="A0A6P6RZ70"/>
<accession>A0A6P6RZ70</accession>
<gene>
    <name evidence="2" type="primary">LOC34617909</name>
</gene>
<dbReference type="RefSeq" id="XP_026192410.1">
    <property type="nucleotide sequence ID" value="XM_026336625.1"/>
</dbReference>
<protein>
    <submittedName>
        <fullName evidence="2">Uncharacterized protein LOC34617909</fullName>
    </submittedName>
</protein>
<dbReference type="GeneID" id="34617909"/>
<name>A0A6P6RZ70_9EIME</name>
<proteinExistence type="predicted"/>
<reference evidence="2" key="1">
    <citation type="submission" date="2025-08" db="UniProtKB">
        <authorList>
            <consortium name="RefSeq"/>
        </authorList>
    </citation>
    <scope>IDENTIFICATION</scope>
</reference>
<evidence type="ECO:0000313" key="2">
    <source>
        <dbReference type="RefSeq" id="XP_026192410.1"/>
    </source>
</evidence>
<keyword evidence="1" id="KW-1185">Reference proteome</keyword>
<dbReference type="OrthoDB" id="345187at2759"/>